<dbReference type="SUPFAM" id="SSF52540">
    <property type="entry name" value="P-loop containing nucleoside triphosphate hydrolases"/>
    <property type="match status" value="1"/>
</dbReference>
<dbReference type="PANTHER" id="PTHR32114">
    <property type="entry name" value="ABC TRANSPORTER ABCH.3"/>
    <property type="match status" value="1"/>
</dbReference>
<gene>
    <name evidence="3" type="ORF">EI427_11405</name>
</gene>
<protein>
    <recommendedName>
        <fullName evidence="2">CARD domain-containing protein</fullName>
    </recommendedName>
</protein>
<evidence type="ECO:0000256" key="1">
    <source>
        <dbReference type="SAM" id="Coils"/>
    </source>
</evidence>
<accession>A0A3Q9FPB0</accession>
<dbReference type="Proteomes" id="UP000267268">
    <property type="component" value="Chromosome 1"/>
</dbReference>
<dbReference type="PANTHER" id="PTHR32114:SF2">
    <property type="entry name" value="ABC TRANSPORTER ABCH.3"/>
    <property type="match status" value="1"/>
</dbReference>
<sequence>MKLLRLYIKNINSLRGENTINYQDDELRDAGLIAIVGKTGAGKSTIMDAITLALFNRVPRVNPKNKISKNFLLQSGSMLTRGEKEGIIELDYQITRKGEIEKYRAKWMVSTNKQGKNAGEVKDYDMEVVDLNSSTILNQKKTECPTINEELIGLNFDQFVKSVMLSQGEFARLLKANKKERSDLLEKITRSFDFRKLSILAFEKYRNINAIDRKLLDRIETLKPLSEEELAVAEKLVKEHTTVISEAQKKQLTLDKGLELKKELERLSTEIQGKKSRITTIEEELKTKKIDKKAIKEHELVVPIIPIHQSWVYAKEKLEELNTKKAKLINQIVKDKVTLSTKEGQYTVNLDELEKLVLQIENEEKTWLKVDKIDQSLEIEKENLKSIKKAFDSVNTEILEAEKKESEATDFIRKYKEEQQNLLEWSEQNNALNTLQDHLPLIKASEKKIIDKESSFFKQLSAHAVGDNEQLKGKKLLDSLSVIKGWTAASQQQIDDLKKSNSTAEISNELLSERIDKFEGVYQSLVKIDDFKIEQTQYNLDLELVTKELEKKVIEVERAQKQEHYLNLSLSEFVKKIERLSFEVSENVVTLRSLLKDDEPCVVCGALEHPVSTQEDYSLLAISEFEKVKKEKEDTLLLFENAQKKREEVEKELLTFQLKKTTLEDTSNGLIGKLKEERLKIEKVVLELSLKDTKTEQVADQLHQLKEEMKNRHTIQTKEQLLNSLLDIQKIGEEYEQEWSNYTTLFTPYLSFTENALNSSLLEESQVLWSNAVSRLNQLPSLLDKQLENQQYVKSIITSKQKESTSLQENLTSSTSSITSQKENRKVVFGDKKVAEERQLFLNNKDLKNKEVDEIRNSISSLQSKLQVNTSSLKTTDDEVLVQEEKQIETRNSFVKALEDKSLKEEDFLSMKMDESIYSRVKTLIESLEKKLTIALTEEKATIEEKERAEIKDQFKEENKEQILDKLQEVELLIENRTKELDVQKATLSIEGDKEKQLVEVKKERKELAAELLLWKTMNSLIGSEKGDKFNVFAQSIVLRKLLHFANIHLEKFTDRYMFSTSNINELEDLFLVDKYAGNQQRTVTSASGGETFLLSLALSLGLADMASNNTKVESLFIDEGFGTLDEDTLDQAISALEKLNDLGGKTISIISHVTAIKDRIPAKIQLVPIGSGNSKIEVG</sequence>
<organism evidence="3 4">
    <name type="scientific">Flammeovirga pectinis</name>
    <dbReference type="NCBI Taxonomy" id="2494373"/>
    <lineage>
        <taxon>Bacteria</taxon>
        <taxon>Pseudomonadati</taxon>
        <taxon>Bacteroidota</taxon>
        <taxon>Cytophagia</taxon>
        <taxon>Cytophagales</taxon>
        <taxon>Flammeovirgaceae</taxon>
        <taxon>Flammeovirga</taxon>
    </lineage>
</organism>
<dbReference type="InterPro" id="IPR027417">
    <property type="entry name" value="P-loop_NTPase"/>
</dbReference>
<dbReference type="InterPro" id="IPR001315">
    <property type="entry name" value="CARD"/>
</dbReference>
<dbReference type="AlphaFoldDB" id="A0A3Q9FPB0"/>
<reference evidence="3 4" key="1">
    <citation type="submission" date="2018-12" db="EMBL/GenBank/DDBJ databases">
        <title>Flammeovirga pectinis sp. nov., isolated from the gut of the Korean scallop, Patinopecten yessoensis.</title>
        <authorList>
            <person name="Bae J.-W."/>
            <person name="Jeong Y.-S."/>
            <person name="Kang W."/>
        </authorList>
    </citation>
    <scope>NUCLEOTIDE SEQUENCE [LARGE SCALE GENOMIC DNA]</scope>
    <source>
        <strain evidence="3 4">L12M1</strain>
    </source>
</reference>
<keyword evidence="4" id="KW-1185">Reference proteome</keyword>
<feature type="domain" description="CARD" evidence="2">
    <location>
        <begin position="936"/>
        <end position="1014"/>
    </location>
</feature>
<keyword evidence="1" id="KW-0175">Coiled coil</keyword>
<dbReference type="KEGG" id="fll:EI427_11405"/>
<dbReference type="OrthoDB" id="9795626at2"/>
<dbReference type="PROSITE" id="PS50209">
    <property type="entry name" value="CARD"/>
    <property type="match status" value="1"/>
</dbReference>
<feature type="coiled-coil region" evidence="1">
    <location>
        <begin position="230"/>
        <end position="284"/>
    </location>
</feature>
<evidence type="ECO:0000313" key="4">
    <source>
        <dbReference type="Proteomes" id="UP000267268"/>
    </source>
</evidence>
<dbReference type="Pfam" id="PF13476">
    <property type="entry name" value="AAA_23"/>
    <property type="match status" value="1"/>
</dbReference>
<dbReference type="InterPro" id="IPR038729">
    <property type="entry name" value="Rad50/SbcC_AAA"/>
</dbReference>
<feature type="coiled-coil region" evidence="1">
    <location>
        <begin position="632"/>
        <end position="659"/>
    </location>
</feature>
<dbReference type="RefSeq" id="WP_126614694.1">
    <property type="nucleotide sequence ID" value="NZ_CP034562.1"/>
</dbReference>
<feature type="coiled-coil region" evidence="1">
    <location>
        <begin position="384"/>
        <end position="435"/>
    </location>
</feature>
<dbReference type="GO" id="GO:0016887">
    <property type="term" value="F:ATP hydrolysis activity"/>
    <property type="evidence" value="ECO:0007669"/>
    <property type="project" value="InterPro"/>
</dbReference>
<dbReference type="Gene3D" id="3.40.50.300">
    <property type="entry name" value="P-loop containing nucleotide triphosphate hydrolases"/>
    <property type="match status" value="2"/>
</dbReference>
<feature type="coiled-coil region" evidence="1">
    <location>
        <begin position="934"/>
        <end position="1011"/>
    </location>
</feature>
<proteinExistence type="predicted"/>
<dbReference type="GO" id="GO:0006302">
    <property type="term" value="P:double-strand break repair"/>
    <property type="evidence" value="ECO:0007669"/>
    <property type="project" value="InterPro"/>
</dbReference>
<dbReference type="Pfam" id="PF13558">
    <property type="entry name" value="SbcC_Walker_B"/>
    <property type="match status" value="1"/>
</dbReference>
<dbReference type="EMBL" id="CP034562">
    <property type="protein sequence ID" value="AZQ62817.1"/>
    <property type="molecule type" value="Genomic_DNA"/>
</dbReference>
<evidence type="ECO:0000313" key="3">
    <source>
        <dbReference type="EMBL" id="AZQ62817.1"/>
    </source>
</evidence>
<evidence type="ECO:0000259" key="2">
    <source>
        <dbReference type="PROSITE" id="PS50209"/>
    </source>
</evidence>
<name>A0A3Q9FPB0_9BACT</name>